<organism evidence="2 3">
    <name type="scientific">Nonomuraea rosea</name>
    <dbReference type="NCBI Taxonomy" id="638574"/>
    <lineage>
        <taxon>Bacteria</taxon>
        <taxon>Bacillati</taxon>
        <taxon>Actinomycetota</taxon>
        <taxon>Actinomycetes</taxon>
        <taxon>Streptosporangiales</taxon>
        <taxon>Streptosporangiaceae</taxon>
        <taxon>Nonomuraea</taxon>
    </lineage>
</organism>
<feature type="compositionally biased region" description="Basic and acidic residues" evidence="1">
    <location>
        <begin position="14"/>
        <end position="24"/>
    </location>
</feature>
<protein>
    <recommendedName>
        <fullName evidence="4">Transposase</fullName>
    </recommendedName>
</protein>
<dbReference type="EMBL" id="BAABDQ010000005">
    <property type="protein sequence ID" value="GAA3549132.1"/>
    <property type="molecule type" value="Genomic_DNA"/>
</dbReference>
<reference evidence="3" key="1">
    <citation type="journal article" date="2019" name="Int. J. Syst. Evol. Microbiol.">
        <title>The Global Catalogue of Microorganisms (GCM) 10K type strain sequencing project: providing services to taxonomists for standard genome sequencing and annotation.</title>
        <authorList>
            <consortium name="The Broad Institute Genomics Platform"/>
            <consortium name="The Broad Institute Genome Sequencing Center for Infectious Disease"/>
            <person name="Wu L."/>
            <person name="Ma J."/>
        </authorList>
    </citation>
    <scope>NUCLEOTIDE SEQUENCE [LARGE SCALE GENOMIC DNA]</scope>
    <source>
        <strain evidence="3">JCM 17326</strain>
    </source>
</reference>
<dbReference type="Proteomes" id="UP001500630">
    <property type="component" value="Unassembled WGS sequence"/>
</dbReference>
<feature type="region of interest" description="Disordered" evidence="1">
    <location>
        <begin position="1"/>
        <end position="25"/>
    </location>
</feature>
<evidence type="ECO:0000256" key="1">
    <source>
        <dbReference type="SAM" id="MobiDB-lite"/>
    </source>
</evidence>
<evidence type="ECO:0000313" key="2">
    <source>
        <dbReference type="EMBL" id="GAA3549132.1"/>
    </source>
</evidence>
<proteinExistence type="predicted"/>
<sequence length="105" mass="11349">MGDALLGEVSGGGDQERAVADGHVAHHRAQSGIPAGFPGSPSWTGAVRLRVERSSPENASAPVARGYVRTITNTFTIFKRTNLARQPHIGTLLVYYALRWAFDFL</sequence>
<name>A0ABP6WDK8_9ACTN</name>
<gene>
    <name evidence="2" type="ORF">GCM10022419_031840</name>
</gene>
<accession>A0ABP6WDK8</accession>
<keyword evidence="3" id="KW-1185">Reference proteome</keyword>
<comment type="caution">
    <text evidence="2">The sequence shown here is derived from an EMBL/GenBank/DDBJ whole genome shotgun (WGS) entry which is preliminary data.</text>
</comment>
<evidence type="ECO:0000313" key="3">
    <source>
        <dbReference type="Proteomes" id="UP001500630"/>
    </source>
</evidence>
<evidence type="ECO:0008006" key="4">
    <source>
        <dbReference type="Google" id="ProtNLM"/>
    </source>
</evidence>